<feature type="transmembrane region" description="Helical" evidence="1">
    <location>
        <begin position="127"/>
        <end position="143"/>
    </location>
</feature>
<name>A0A1N6FZ30_9LACT</name>
<evidence type="ECO:0000256" key="1">
    <source>
        <dbReference type="SAM" id="Phobius"/>
    </source>
</evidence>
<organism evidence="2 3">
    <name type="scientific">Carnobacterium alterfunditum</name>
    <dbReference type="NCBI Taxonomy" id="28230"/>
    <lineage>
        <taxon>Bacteria</taxon>
        <taxon>Bacillati</taxon>
        <taxon>Bacillota</taxon>
        <taxon>Bacilli</taxon>
        <taxon>Lactobacillales</taxon>
        <taxon>Carnobacteriaceae</taxon>
        <taxon>Carnobacterium</taxon>
    </lineage>
</organism>
<keyword evidence="1" id="KW-1133">Transmembrane helix</keyword>
<keyword evidence="1" id="KW-0472">Membrane</keyword>
<protein>
    <submittedName>
        <fullName evidence="2">Uncharacterized protein</fullName>
    </submittedName>
</protein>
<feature type="transmembrane region" description="Helical" evidence="1">
    <location>
        <begin position="80"/>
        <end position="107"/>
    </location>
</feature>
<dbReference type="Proteomes" id="UP000184758">
    <property type="component" value="Unassembled WGS sequence"/>
</dbReference>
<sequence>MEKIRKSSLMKYILGVLLFIIYVAADLTMDKMLFPMLTESQKEQHIEIVSKYMILLNLVWVWLVGYILSRQILKKHENKLVKLTTIVFGSALVATVVFSFISLPLIWTAYTVPLLAPICLFFHDYGLFAYFVIMIPILSYRYFKKPSQ</sequence>
<accession>A0A1N6FZ30</accession>
<dbReference type="EMBL" id="FSRN01000001">
    <property type="protein sequence ID" value="SIO00565.1"/>
    <property type="molecule type" value="Genomic_DNA"/>
</dbReference>
<keyword evidence="3" id="KW-1185">Reference proteome</keyword>
<dbReference type="RefSeq" id="WP_034547724.1">
    <property type="nucleotide sequence ID" value="NZ_FSRN01000001.1"/>
</dbReference>
<feature type="transmembrane region" description="Helical" evidence="1">
    <location>
        <begin position="12"/>
        <end position="29"/>
    </location>
</feature>
<evidence type="ECO:0000313" key="3">
    <source>
        <dbReference type="Proteomes" id="UP000184758"/>
    </source>
</evidence>
<gene>
    <name evidence="2" type="ORF">SAMN05878443_0910</name>
</gene>
<proteinExistence type="predicted"/>
<keyword evidence="1" id="KW-0812">Transmembrane</keyword>
<dbReference type="AlphaFoldDB" id="A0A1N6FZ30"/>
<reference evidence="3" key="1">
    <citation type="submission" date="2016-11" db="EMBL/GenBank/DDBJ databases">
        <authorList>
            <person name="Varghese N."/>
            <person name="Submissions S."/>
        </authorList>
    </citation>
    <scope>NUCLEOTIDE SEQUENCE [LARGE SCALE GENOMIC DNA]</scope>
    <source>
        <strain evidence="3">313</strain>
    </source>
</reference>
<evidence type="ECO:0000313" key="2">
    <source>
        <dbReference type="EMBL" id="SIO00565.1"/>
    </source>
</evidence>
<feature type="transmembrane region" description="Helical" evidence="1">
    <location>
        <begin position="49"/>
        <end position="68"/>
    </location>
</feature>